<feature type="compositionally biased region" description="Polar residues" evidence="1">
    <location>
        <begin position="724"/>
        <end position="733"/>
    </location>
</feature>
<feature type="compositionally biased region" description="Polar residues" evidence="1">
    <location>
        <begin position="139"/>
        <end position="150"/>
    </location>
</feature>
<evidence type="ECO:0000256" key="1">
    <source>
        <dbReference type="SAM" id="MobiDB-lite"/>
    </source>
</evidence>
<feature type="compositionally biased region" description="Polar residues" evidence="1">
    <location>
        <begin position="535"/>
        <end position="552"/>
    </location>
</feature>
<evidence type="ECO:0000313" key="2">
    <source>
        <dbReference type="EMBL" id="KAK2568678.1"/>
    </source>
</evidence>
<feature type="compositionally biased region" description="Polar residues" evidence="1">
    <location>
        <begin position="175"/>
        <end position="184"/>
    </location>
</feature>
<keyword evidence="3" id="KW-1185">Reference proteome</keyword>
<dbReference type="AlphaFoldDB" id="A0AAD9QW82"/>
<feature type="compositionally biased region" description="Basic and acidic residues" evidence="1">
    <location>
        <begin position="566"/>
        <end position="585"/>
    </location>
</feature>
<feature type="compositionally biased region" description="Basic and acidic residues" evidence="1">
    <location>
        <begin position="379"/>
        <end position="394"/>
    </location>
</feature>
<name>A0AAD9QW82_ACRCE</name>
<feature type="compositionally biased region" description="Basic and acidic residues" evidence="1">
    <location>
        <begin position="807"/>
        <end position="816"/>
    </location>
</feature>
<reference evidence="2" key="1">
    <citation type="journal article" date="2023" name="G3 (Bethesda)">
        <title>Whole genome assembly and annotation of the endangered Caribbean coral Acropora cervicornis.</title>
        <authorList>
            <person name="Selwyn J.D."/>
            <person name="Vollmer S.V."/>
        </authorList>
    </citation>
    <scope>NUCLEOTIDE SEQUENCE</scope>
    <source>
        <strain evidence="2">K2</strain>
    </source>
</reference>
<feature type="compositionally biased region" description="Polar residues" evidence="1">
    <location>
        <begin position="319"/>
        <end position="331"/>
    </location>
</feature>
<feature type="compositionally biased region" description="Basic and acidic residues" evidence="1">
    <location>
        <begin position="483"/>
        <end position="492"/>
    </location>
</feature>
<feature type="region of interest" description="Disordered" evidence="1">
    <location>
        <begin position="174"/>
        <end position="242"/>
    </location>
</feature>
<dbReference type="Proteomes" id="UP001249851">
    <property type="component" value="Unassembled WGS sequence"/>
</dbReference>
<accession>A0AAD9QW82</accession>
<feature type="compositionally biased region" description="Low complexity" evidence="1">
    <location>
        <begin position="845"/>
        <end position="859"/>
    </location>
</feature>
<feature type="compositionally biased region" description="Basic and acidic residues" evidence="1">
    <location>
        <begin position="333"/>
        <end position="346"/>
    </location>
</feature>
<proteinExistence type="predicted"/>
<feature type="compositionally biased region" description="Basic and acidic residues" evidence="1">
    <location>
        <begin position="651"/>
        <end position="662"/>
    </location>
</feature>
<comment type="caution">
    <text evidence="2">The sequence shown here is derived from an EMBL/GenBank/DDBJ whole genome shotgun (WGS) entry which is preliminary data.</text>
</comment>
<feature type="compositionally biased region" description="Polar residues" evidence="1">
    <location>
        <begin position="860"/>
        <end position="874"/>
    </location>
</feature>
<feature type="compositionally biased region" description="Polar residues" evidence="1">
    <location>
        <begin position="257"/>
        <end position="281"/>
    </location>
</feature>
<protein>
    <recommendedName>
        <fullName evidence="4">Aftiphilin</fullName>
    </recommendedName>
</protein>
<feature type="compositionally biased region" description="Polar residues" evidence="1">
    <location>
        <begin position="767"/>
        <end position="781"/>
    </location>
</feature>
<dbReference type="EMBL" id="JARQWQ010000011">
    <property type="protein sequence ID" value="KAK2568678.1"/>
    <property type="molecule type" value="Genomic_DNA"/>
</dbReference>
<organism evidence="2 3">
    <name type="scientific">Acropora cervicornis</name>
    <name type="common">Staghorn coral</name>
    <dbReference type="NCBI Taxonomy" id="6130"/>
    <lineage>
        <taxon>Eukaryota</taxon>
        <taxon>Metazoa</taxon>
        <taxon>Cnidaria</taxon>
        <taxon>Anthozoa</taxon>
        <taxon>Hexacorallia</taxon>
        <taxon>Scleractinia</taxon>
        <taxon>Astrocoeniina</taxon>
        <taxon>Acroporidae</taxon>
        <taxon>Acropora</taxon>
    </lineage>
</organism>
<reference evidence="2" key="2">
    <citation type="journal article" date="2023" name="Science">
        <title>Genomic signatures of disease resistance in endangered staghorn corals.</title>
        <authorList>
            <person name="Vollmer S.V."/>
            <person name="Selwyn J.D."/>
            <person name="Despard B.A."/>
            <person name="Roesel C.L."/>
        </authorList>
    </citation>
    <scope>NUCLEOTIDE SEQUENCE</scope>
    <source>
        <strain evidence="2">K2</strain>
    </source>
</reference>
<evidence type="ECO:0000313" key="3">
    <source>
        <dbReference type="Proteomes" id="UP001249851"/>
    </source>
</evidence>
<feature type="region of interest" description="Disordered" evidence="1">
    <location>
        <begin position="41"/>
        <end position="102"/>
    </location>
</feature>
<feature type="compositionally biased region" description="Basic and acidic residues" evidence="1">
    <location>
        <begin position="41"/>
        <end position="76"/>
    </location>
</feature>
<feature type="compositionally biased region" description="Basic and acidic residues" evidence="1">
    <location>
        <begin position="825"/>
        <end position="839"/>
    </location>
</feature>
<sequence>MAWYYGVNNSQLYGSNFSTVLADAPPPLDDTFDEDDNEIVFKNDVNKPKKQIKEKENVSADHKKRHTDDDFNERSKVGSNVANGGNAFHFEKEDQVSGSLEKEDDFGDFASFADFGSAFGRDEIRGEQSKGWFDDEGSSGKSFNAVSSMGRQDEQPYSAGDEYDDFAAFQENETKSQGNFCNDLNQEDNDSVESNKIMPNNGRDALETVSDDFGDFTSQSVNATQSTNVWNASADRSKGTRQLHRCELDSEEISDVTGSKISNTNVGRQPNAAQCNGSSVHKVSGDHRVENKESGSLRRSLDDVSKADGRDVSELVLEQDNNLKTENGSSSDEFERPPVKDQESRSLSKMSAEVTDDQASETFPTHAKEARILNNQENGLEKGRSNNVCERSEDPQGLPENTSEKFANFHDNQVMAGSVDCNKQEGYIDDKINNSARMTSTCIDKATSGPSQRDDFLVESKHNCDADDDFGDFGAFQENPILEKDQTRHDSVPKGFQESTLGKENKNGMDDDNFQGCLSKNTELDDEREGDDFANFTTFNPDSKPSFSNVQSGHDDFGDFGTFNSKDIDSQQDHNEGAKDFHTGDNDNGLGDFGSFESSVKDPETTEIKNDFEDFRESTTKDSPGEFELNATASPSKEITDDFGDFGSFEIKNDGKDSLKSEDDADDFGEFGAFESKGESGNKSEASIGDISAFSSNAKGSQGNHDLNEDYDDFGSFKSEDISTDSPRLNNTDDFGDFGSFESKSQVVGTEDGNDDNFGDFGSFESNTKPSQQEIPSNNFGSFKGQDSCAIKNGDDDNNADFGTFESEEKSLDSSVKDSNISKTQNKEEDTFEEFRTSKSPEFGGSKLSSKSGNLNVSSHQTGGLSERTNQQNDGSKIVSFQRQETYVKVQRTQTASHFQPGGGVSMEQAGDPISVCFGSEQRGLPGSFQSDALLSKLDKGFHRVDQYCCQSQRGFLEPIKAGTQEKQVPNNVFLQDSSHADFILGNSLLNTASKSDSKALHEDLLGLDILSSSSEMKKGEVPKANKVPSTNMKKVWQHGGVTIPLSQGKRSELSATAKSVLEQLEDLTFMNSSVLMFPLKPE</sequence>
<evidence type="ECO:0008006" key="4">
    <source>
        <dbReference type="Google" id="ProtNLM"/>
    </source>
</evidence>
<feature type="compositionally biased region" description="Polar residues" evidence="1">
    <location>
        <begin position="693"/>
        <end position="705"/>
    </location>
</feature>
<feature type="compositionally biased region" description="Basic and acidic residues" evidence="1">
    <location>
        <begin position="599"/>
        <end position="624"/>
    </location>
</feature>
<feature type="region of interest" description="Disordered" evidence="1">
    <location>
        <begin position="483"/>
        <end position="874"/>
    </location>
</feature>
<feature type="region of interest" description="Disordered" evidence="1">
    <location>
        <begin position="257"/>
        <end position="399"/>
    </location>
</feature>
<feature type="region of interest" description="Disordered" evidence="1">
    <location>
        <begin position="126"/>
        <end position="159"/>
    </location>
</feature>
<feature type="compositionally biased region" description="Polar residues" evidence="1">
    <location>
        <begin position="216"/>
        <end position="231"/>
    </location>
</feature>
<feature type="compositionally biased region" description="Basic and acidic residues" evidence="1">
    <location>
        <begin position="283"/>
        <end position="313"/>
    </location>
</feature>
<gene>
    <name evidence="2" type="ORF">P5673_006655</name>
</gene>